<dbReference type="AlphaFoldDB" id="A0A0F9NE90"/>
<reference evidence="1" key="1">
    <citation type="journal article" date="2015" name="Nature">
        <title>Complex archaea that bridge the gap between prokaryotes and eukaryotes.</title>
        <authorList>
            <person name="Spang A."/>
            <person name="Saw J.H."/>
            <person name="Jorgensen S.L."/>
            <person name="Zaremba-Niedzwiedzka K."/>
            <person name="Martijn J."/>
            <person name="Lind A.E."/>
            <person name="van Eijk R."/>
            <person name="Schleper C."/>
            <person name="Guy L."/>
            <person name="Ettema T.J."/>
        </authorList>
    </citation>
    <scope>NUCLEOTIDE SEQUENCE</scope>
</reference>
<proteinExistence type="predicted"/>
<evidence type="ECO:0000313" key="1">
    <source>
        <dbReference type="EMBL" id="KKN10272.1"/>
    </source>
</evidence>
<organism evidence="1">
    <name type="scientific">marine sediment metagenome</name>
    <dbReference type="NCBI Taxonomy" id="412755"/>
    <lineage>
        <taxon>unclassified sequences</taxon>
        <taxon>metagenomes</taxon>
        <taxon>ecological metagenomes</taxon>
    </lineage>
</organism>
<sequence>MSFGAVGGNRWSMLKVSPSDMQLAQFVAYLFADGPATFRFANADGPGVTPLEYYQHPSMHPFSAPVPPPCVAGNRLAWVRIVEPDSFFGPQVGWLYGYCGMIDEWRRWAHNPGLFPGREYWMLDA</sequence>
<gene>
    <name evidence="1" type="ORF">LCGC14_1038140</name>
</gene>
<dbReference type="EMBL" id="LAZR01004259">
    <property type="protein sequence ID" value="KKN10272.1"/>
    <property type="molecule type" value="Genomic_DNA"/>
</dbReference>
<accession>A0A0F9NE90</accession>
<name>A0A0F9NE90_9ZZZZ</name>
<protein>
    <submittedName>
        <fullName evidence="1">Uncharacterized protein</fullName>
    </submittedName>
</protein>
<comment type="caution">
    <text evidence="1">The sequence shown here is derived from an EMBL/GenBank/DDBJ whole genome shotgun (WGS) entry which is preliminary data.</text>
</comment>